<sequence length="189" mass="20889">MNFDENPTGANRQRYNVYESYGNLFSVVNRGVPRPPRRGCGQTRSRQGYQTARVETKRRIEGAKTTVGIDAMIKSTLHPGAKSSDDLLSKIGENHTLKAITLTITTRGIGLVLEAKLENLKTAYPLPARDTELAYPYQVDADLLHVAQTVTIAPEPIKRLINAVGIINYDEGVYIPNVSRAATDLFQFA</sequence>
<keyword evidence="3" id="KW-1185">Reference proteome</keyword>
<comment type="caution">
    <text evidence="2">The sequence shown here is derived from an EMBL/GenBank/DDBJ whole genome shotgun (WGS) entry which is preliminary data.</text>
</comment>
<gene>
    <name evidence="2" type="ORF">PARMNEM_LOCUS11895</name>
</gene>
<dbReference type="Proteomes" id="UP001314205">
    <property type="component" value="Unassembled WGS sequence"/>
</dbReference>
<dbReference type="EMBL" id="CAVLGL010000087">
    <property type="protein sequence ID" value="CAK1591722.1"/>
    <property type="molecule type" value="Genomic_DNA"/>
</dbReference>
<evidence type="ECO:0000313" key="3">
    <source>
        <dbReference type="Proteomes" id="UP001314205"/>
    </source>
</evidence>
<dbReference type="AlphaFoldDB" id="A0AAV1LCD1"/>
<proteinExistence type="predicted"/>
<evidence type="ECO:0000313" key="2">
    <source>
        <dbReference type="EMBL" id="CAK1591722.1"/>
    </source>
</evidence>
<reference evidence="2 3" key="1">
    <citation type="submission" date="2023-11" db="EMBL/GenBank/DDBJ databases">
        <authorList>
            <person name="Hedman E."/>
            <person name="Englund M."/>
            <person name="Stromberg M."/>
            <person name="Nyberg Akerstrom W."/>
            <person name="Nylinder S."/>
            <person name="Jareborg N."/>
            <person name="Kallberg Y."/>
            <person name="Kronander E."/>
        </authorList>
    </citation>
    <scope>NUCLEOTIDE SEQUENCE [LARGE SCALE GENOMIC DNA]</scope>
</reference>
<organism evidence="2 3">
    <name type="scientific">Parnassius mnemosyne</name>
    <name type="common">clouded apollo</name>
    <dbReference type="NCBI Taxonomy" id="213953"/>
    <lineage>
        <taxon>Eukaryota</taxon>
        <taxon>Metazoa</taxon>
        <taxon>Ecdysozoa</taxon>
        <taxon>Arthropoda</taxon>
        <taxon>Hexapoda</taxon>
        <taxon>Insecta</taxon>
        <taxon>Pterygota</taxon>
        <taxon>Neoptera</taxon>
        <taxon>Endopterygota</taxon>
        <taxon>Lepidoptera</taxon>
        <taxon>Glossata</taxon>
        <taxon>Ditrysia</taxon>
        <taxon>Papilionoidea</taxon>
        <taxon>Papilionidae</taxon>
        <taxon>Parnassiinae</taxon>
        <taxon>Parnassini</taxon>
        <taxon>Parnassius</taxon>
        <taxon>Driopa</taxon>
    </lineage>
</organism>
<feature type="region of interest" description="Disordered" evidence="1">
    <location>
        <begin position="32"/>
        <end position="53"/>
    </location>
</feature>
<accession>A0AAV1LCD1</accession>
<evidence type="ECO:0000256" key="1">
    <source>
        <dbReference type="SAM" id="MobiDB-lite"/>
    </source>
</evidence>
<protein>
    <submittedName>
        <fullName evidence="2">Uncharacterized protein</fullName>
    </submittedName>
</protein>
<name>A0AAV1LCD1_9NEOP</name>